<feature type="compositionally biased region" description="Low complexity" evidence="14">
    <location>
        <begin position="122"/>
        <end position="137"/>
    </location>
</feature>
<evidence type="ECO:0000256" key="3">
    <source>
        <dbReference type="ARBA" id="ARBA00022574"/>
    </source>
</evidence>
<dbReference type="GO" id="GO:1905786">
    <property type="term" value="P:positive regulation of anaphase-promoting complex-dependent catabolic process"/>
    <property type="evidence" value="ECO:0007669"/>
    <property type="project" value="TreeGrafter"/>
</dbReference>
<comment type="function">
    <text evidence="12">Substrate-specific adapter of the anaphase promoting complex/cyclosome (APC/C) complex that confers substrate specificity by binding to substrates and targeting them to the APC/C complex for ubiquitination and degradation. Recognizes and binds the destruction box (D box) on protein substrates. Involved in the metaphase/anaphase transition of cell cycle. Is regulated by MAD2L1: in metaphase the MAD2L1-CDC20-APC/C ternary complex is inactive and in anaphase the CDC20-APC/C binary complex is active in degrading substrates. The CDC20-APC/C complex positively regulates the formation of synaptic vesicle clustering at active zone to the presynaptic membrane in postmitotic neurons. CDC20-APC/C-induced degradation of NEUROD2 induces presynaptic differentiation. The CDC20-APC/C complex promotes proper dilation formation and radial migration by degrading CCDC41.</text>
</comment>
<evidence type="ECO:0000256" key="14">
    <source>
        <dbReference type="SAM" id="MobiDB-lite"/>
    </source>
</evidence>
<keyword evidence="3 13" id="KW-0853">WD repeat</keyword>
<evidence type="ECO:0000256" key="13">
    <source>
        <dbReference type="PROSITE-ProRule" id="PRU00221"/>
    </source>
</evidence>
<evidence type="ECO:0000256" key="5">
    <source>
        <dbReference type="ARBA" id="ARBA00022737"/>
    </source>
</evidence>
<keyword evidence="7" id="KW-0833">Ubl conjugation pathway</keyword>
<dbReference type="SUPFAM" id="SSF50978">
    <property type="entry name" value="WD40 repeat-like"/>
    <property type="match status" value="1"/>
</dbReference>
<dbReference type="PROSITE" id="PS50082">
    <property type="entry name" value="WD_REPEATS_2"/>
    <property type="match status" value="2"/>
</dbReference>
<evidence type="ECO:0000256" key="6">
    <source>
        <dbReference type="ARBA" id="ARBA00022776"/>
    </source>
</evidence>
<dbReference type="Gene3D" id="2.130.10.10">
    <property type="entry name" value="YVTN repeat-like/Quinoprotein amine dehydrogenase"/>
    <property type="match status" value="1"/>
</dbReference>
<dbReference type="InterPro" id="IPR036322">
    <property type="entry name" value="WD40_repeat_dom_sf"/>
</dbReference>
<keyword evidence="5" id="KW-0677">Repeat</keyword>
<feature type="compositionally biased region" description="Polar residues" evidence="14">
    <location>
        <begin position="80"/>
        <end position="93"/>
    </location>
</feature>
<evidence type="ECO:0000259" key="15">
    <source>
        <dbReference type="Pfam" id="PF24807"/>
    </source>
</evidence>
<feature type="region of interest" description="Disordered" evidence="14">
    <location>
        <begin position="121"/>
        <end position="148"/>
    </location>
</feature>
<evidence type="ECO:0000256" key="4">
    <source>
        <dbReference type="ARBA" id="ARBA00022618"/>
    </source>
</evidence>
<dbReference type="InterPro" id="IPR001680">
    <property type="entry name" value="WD40_rpt"/>
</dbReference>
<protein>
    <recommendedName>
        <fullName evidence="10">Cell division cycle protein 20 homolog</fullName>
    </recommendedName>
    <alternativeName>
        <fullName evidence="11">p55CDC</fullName>
    </alternativeName>
</protein>
<feature type="compositionally biased region" description="Polar residues" evidence="14">
    <location>
        <begin position="34"/>
        <end position="72"/>
    </location>
</feature>
<name>A0A336LNF8_CULSO</name>
<dbReference type="GO" id="GO:0010997">
    <property type="term" value="F:anaphase-promoting complex binding"/>
    <property type="evidence" value="ECO:0007669"/>
    <property type="project" value="InterPro"/>
</dbReference>
<evidence type="ECO:0000256" key="12">
    <source>
        <dbReference type="ARBA" id="ARBA00093365"/>
    </source>
</evidence>
<feature type="domain" description="CDC20/Fizzy WD40" evidence="15">
    <location>
        <begin position="211"/>
        <end position="506"/>
    </location>
</feature>
<dbReference type="CDD" id="cd00200">
    <property type="entry name" value="WD40"/>
    <property type="match status" value="1"/>
</dbReference>
<evidence type="ECO:0000256" key="8">
    <source>
        <dbReference type="ARBA" id="ARBA00023306"/>
    </source>
</evidence>
<evidence type="ECO:0000313" key="16">
    <source>
        <dbReference type="EMBL" id="SSX19285.1"/>
    </source>
</evidence>
<dbReference type="OMA" id="PVKSHHG"/>
<dbReference type="VEuPathDB" id="VectorBase:CSON013005"/>
<dbReference type="InterPro" id="IPR056150">
    <property type="entry name" value="WD40_CDC20-Fz"/>
</dbReference>
<proteinExistence type="inferred from homology"/>
<dbReference type="PANTHER" id="PTHR19918:SF8">
    <property type="entry name" value="FI02843P"/>
    <property type="match status" value="1"/>
</dbReference>
<keyword evidence="6" id="KW-0498">Mitosis</keyword>
<dbReference type="EMBL" id="UFQT01000063">
    <property type="protein sequence ID" value="SSX19285.1"/>
    <property type="molecule type" value="Genomic_DNA"/>
</dbReference>
<feature type="region of interest" description="Disordered" evidence="14">
    <location>
        <begin position="514"/>
        <end position="535"/>
    </location>
</feature>
<evidence type="ECO:0000256" key="9">
    <source>
        <dbReference type="ARBA" id="ARBA00062231"/>
    </source>
</evidence>
<evidence type="ECO:0000256" key="10">
    <source>
        <dbReference type="ARBA" id="ARBA00070718"/>
    </source>
</evidence>
<dbReference type="Pfam" id="PF24807">
    <property type="entry name" value="WD40_CDC20-Fz"/>
    <property type="match status" value="1"/>
</dbReference>
<keyword evidence="8" id="KW-0131">Cell cycle</keyword>
<dbReference type="AlphaFoldDB" id="A0A336LNF8"/>
<comment type="similarity">
    <text evidence="2">Belongs to the WD repeat CDC20/Fizzy family.</text>
</comment>
<evidence type="ECO:0000256" key="2">
    <source>
        <dbReference type="ARBA" id="ARBA00006445"/>
    </source>
</evidence>
<dbReference type="PROSITE" id="PS50294">
    <property type="entry name" value="WD_REPEATS_REGION"/>
    <property type="match status" value="2"/>
</dbReference>
<organism evidence="16">
    <name type="scientific">Culicoides sonorensis</name>
    <name type="common">Biting midge</name>
    <dbReference type="NCBI Taxonomy" id="179676"/>
    <lineage>
        <taxon>Eukaryota</taxon>
        <taxon>Metazoa</taxon>
        <taxon>Ecdysozoa</taxon>
        <taxon>Arthropoda</taxon>
        <taxon>Hexapoda</taxon>
        <taxon>Insecta</taxon>
        <taxon>Pterygota</taxon>
        <taxon>Neoptera</taxon>
        <taxon>Endopterygota</taxon>
        <taxon>Diptera</taxon>
        <taxon>Nematocera</taxon>
        <taxon>Chironomoidea</taxon>
        <taxon>Ceratopogonidae</taxon>
        <taxon>Ceratopogoninae</taxon>
        <taxon>Culicoides</taxon>
        <taxon>Monoculicoides</taxon>
    </lineage>
</organism>
<evidence type="ECO:0000256" key="11">
    <source>
        <dbReference type="ARBA" id="ARBA00079207"/>
    </source>
</evidence>
<dbReference type="GO" id="GO:0031145">
    <property type="term" value="P:anaphase-promoting complex-dependent catabolic process"/>
    <property type="evidence" value="ECO:0007669"/>
    <property type="project" value="TreeGrafter"/>
</dbReference>
<dbReference type="InterPro" id="IPR015943">
    <property type="entry name" value="WD40/YVTN_repeat-like_dom_sf"/>
</dbReference>
<feature type="compositionally biased region" description="Basic and acidic residues" evidence="14">
    <location>
        <begin position="515"/>
        <end position="528"/>
    </location>
</feature>
<evidence type="ECO:0000256" key="1">
    <source>
        <dbReference type="ARBA" id="ARBA00004906"/>
    </source>
</evidence>
<dbReference type="FunFam" id="2.130.10.10:FF:000224">
    <property type="entry name" value="cell division cycle protein 20 homolog"/>
    <property type="match status" value="1"/>
</dbReference>
<feature type="repeat" description="WD" evidence="13">
    <location>
        <begin position="475"/>
        <end position="507"/>
    </location>
</feature>
<keyword evidence="4" id="KW-0132">Cell division</keyword>
<evidence type="ECO:0000256" key="7">
    <source>
        <dbReference type="ARBA" id="ARBA00022786"/>
    </source>
</evidence>
<accession>A0A336LNF8</accession>
<feature type="region of interest" description="Disordered" evidence="14">
    <location>
        <begin position="23"/>
        <end position="103"/>
    </location>
</feature>
<dbReference type="GO" id="GO:0051301">
    <property type="term" value="P:cell division"/>
    <property type="evidence" value="ECO:0007669"/>
    <property type="project" value="UniProtKB-KW"/>
</dbReference>
<gene>
    <name evidence="16" type="primary">CSON013005</name>
</gene>
<feature type="compositionally biased region" description="Polar residues" evidence="14">
    <location>
        <begin position="138"/>
        <end position="148"/>
    </location>
</feature>
<reference evidence="16" key="1">
    <citation type="submission" date="2018-07" db="EMBL/GenBank/DDBJ databases">
        <authorList>
            <person name="Quirk P.G."/>
            <person name="Krulwich T.A."/>
        </authorList>
    </citation>
    <scope>NUCLEOTIDE SEQUENCE</scope>
</reference>
<dbReference type="PANTHER" id="PTHR19918">
    <property type="entry name" value="CELL DIVISION CYCLE 20 CDC20 FIZZY -RELATED"/>
    <property type="match status" value="1"/>
</dbReference>
<dbReference type="SMART" id="SM00320">
    <property type="entry name" value="WD40"/>
    <property type="match status" value="7"/>
</dbReference>
<comment type="pathway">
    <text evidence="1">Protein modification; protein ubiquitination.</text>
</comment>
<feature type="repeat" description="WD" evidence="13">
    <location>
        <begin position="339"/>
        <end position="380"/>
    </location>
</feature>
<sequence>MSQFAHINDIQNLLIMDGELKRGQAPRWMKKSETSMSSSVLNNTSMNTSKLSVSYNQYNSNKTPNKNSQSKKTPGKSPSRKTITPNKNNQKTPSGGDRFIPNRATSNFELGHYMIRQDAQLQQQNSSESDNDNNSDNITKTSPVQTERQKLLTETVQGGDLKNKRILSYQNKAPAAPESHTNPLRVVYSIKTPISGKSGSRYIPTAPERILDAPDIINDYYLNLMDWSSSNLVTVALGSSVYLWNAVTGNIEVLFENESGDHACSLAWIQEGNILGVGTNAGTVELWDVQQMKRLRVMDGHISRVGSLAWNSYVVSSGSRDGSIISHDVRQREHIINTLNGHTQEVCGLKWSTDYRYLASGGNDNLVNIWPVVSGGAHTQNSPIYTFNEHQAAVRALAWCPWQPNILASGGGTADRCIKFWNVSNGVCLNSVDSKSQVCSLLFSKTHKELISAHGYANNQLTIWKYPSMTKQIDLTGHTARVLQLAMSPDGKTVMSAGADETLRLWNCFATDPNATKKKEPTKREKPSVFKQSIR</sequence>
<dbReference type="GO" id="GO:0005680">
    <property type="term" value="C:anaphase-promoting complex"/>
    <property type="evidence" value="ECO:0007669"/>
    <property type="project" value="TreeGrafter"/>
</dbReference>
<dbReference type="GO" id="GO:1990757">
    <property type="term" value="F:ubiquitin ligase activator activity"/>
    <property type="evidence" value="ECO:0007669"/>
    <property type="project" value="TreeGrafter"/>
</dbReference>
<dbReference type="InterPro" id="IPR033010">
    <property type="entry name" value="Cdc20/Fizzy"/>
</dbReference>
<comment type="subunit">
    <text evidence="9">Component of a complex with CDC20, CDC27, SPATC1 and TUBG1. Interacts with NEUROD2. Interacts with dimeric MAD2L1 in its closed conformation form. Interacts with BUB1B. The phosphorylated form interacts with APC/C. Interacts with NINL. May interact with MAD2L2. Interacts with CDK5RAP2. Interacts with SIRT2. Interacts with isoform 1 of NEK2. Interacts with HSF1 (via phosphorylated form); this interaction occurs in mitosis in a MAD2L1-dependent manner and prevents PLK1-stimulated degradation of HSF1 by blocking the recruitment of the SCF(BTRC) ubiquitin ligase complex. Interacts (via the N-terminal substrate-binding domain) with FBXO5. Interacts with CCNF. Interacts with USP22.</text>
</comment>